<feature type="domain" description="DUF6533" evidence="2">
    <location>
        <begin position="20"/>
        <end position="57"/>
    </location>
</feature>
<protein>
    <recommendedName>
        <fullName evidence="2">DUF6533 domain-containing protein</fullName>
    </recommendedName>
</protein>
<organism evidence="3 4">
    <name type="scientific">Meripilus lineatus</name>
    <dbReference type="NCBI Taxonomy" id="2056292"/>
    <lineage>
        <taxon>Eukaryota</taxon>
        <taxon>Fungi</taxon>
        <taxon>Dikarya</taxon>
        <taxon>Basidiomycota</taxon>
        <taxon>Agaricomycotina</taxon>
        <taxon>Agaricomycetes</taxon>
        <taxon>Polyporales</taxon>
        <taxon>Meripilaceae</taxon>
        <taxon>Meripilus</taxon>
    </lineage>
</organism>
<keyword evidence="1" id="KW-0472">Membrane</keyword>
<proteinExistence type="predicted"/>
<evidence type="ECO:0000256" key="1">
    <source>
        <dbReference type="SAM" id="Phobius"/>
    </source>
</evidence>
<name>A0AAD5V9K1_9APHY</name>
<dbReference type="AlphaFoldDB" id="A0AAD5V9K1"/>
<feature type="transmembrane region" description="Helical" evidence="1">
    <location>
        <begin position="44"/>
        <end position="67"/>
    </location>
</feature>
<evidence type="ECO:0000313" key="3">
    <source>
        <dbReference type="EMBL" id="KAJ3488032.1"/>
    </source>
</evidence>
<keyword evidence="1" id="KW-0812">Transmembrane</keyword>
<sequence length="179" mass="20309">MERFVSINNYTDLLGGGEPILYYDWILTLSDEIEYLWLKAESSIVWVILFTRYFTLISHVVVILYSFSTSVDTHICRPLSLYRQLRLTWHSIMALANAANVITYYVAMPGGKGSLSTFSTHIAVNLVIRLLVNIRKQRDRMGLQFDPMGNGAEATYSVHAIGSEIPRFYNGNAGTTLFE</sequence>
<gene>
    <name evidence="3" type="ORF">NLI96_g3127</name>
</gene>
<dbReference type="Proteomes" id="UP001212997">
    <property type="component" value="Unassembled WGS sequence"/>
</dbReference>
<evidence type="ECO:0000259" key="2">
    <source>
        <dbReference type="Pfam" id="PF20151"/>
    </source>
</evidence>
<keyword evidence="4" id="KW-1185">Reference proteome</keyword>
<dbReference type="EMBL" id="JANAWD010000076">
    <property type="protein sequence ID" value="KAJ3488032.1"/>
    <property type="molecule type" value="Genomic_DNA"/>
</dbReference>
<reference evidence="3" key="1">
    <citation type="submission" date="2022-07" db="EMBL/GenBank/DDBJ databases">
        <title>Genome Sequence of Physisporinus lineatus.</title>
        <authorList>
            <person name="Buettner E."/>
        </authorList>
    </citation>
    <scope>NUCLEOTIDE SEQUENCE</scope>
    <source>
        <strain evidence="3">VT162</strain>
    </source>
</reference>
<accession>A0AAD5V9K1</accession>
<dbReference type="Pfam" id="PF20151">
    <property type="entry name" value="DUF6533"/>
    <property type="match status" value="1"/>
</dbReference>
<feature type="transmembrane region" description="Helical" evidence="1">
    <location>
        <begin position="113"/>
        <end position="132"/>
    </location>
</feature>
<dbReference type="InterPro" id="IPR045340">
    <property type="entry name" value="DUF6533"/>
</dbReference>
<evidence type="ECO:0000313" key="4">
    <source>
        <dbReference type="Proteomes" id="UP001212997"/>
    </source>
</evidence>
<comment type="caution">
    <text evidence="3">The sequence shown here is derived from an EMBL/GenBank/DDBJ whole genome shotgun (WGS) entry which is preliminary data.</text>
</comment>
<keyword evidence="1" id="KW-1133">Transmembrane helix</keyword>
<feature type="transmembrane region" description="Helical" evidence="1">
    <location>
        <begin position="87"/>
        <end position="107"/>
    </location>
</feature>